<evidence type="ECO:0000313" key="10">
    <source>
        <dbReference type="Proteomes" id="UP000254082"/>
    </source>
</evidence>
<name>A0A380JDR4_STRDO</name>
<protein>
    <recommendedName>
        <fullName evidence="5">protein adenylyltransferase</fullName>
        <ecNumber evidence="5">2.7.7.108</ecNumber>
    </recommendedName>
</protein>
<dbReference type="PROSITE" id="PS51459">
    <property type="entry name" value="FIDO"/>
    <property type="match status" value="1"/>
</dbReference>
<dbReference type="PANTHER" id="PTHR39560">
    <property type="entry name" value="PROTEIN ADENYLYLTRANSFERASE FIC-RELATED"/>
    <property type="match status" value="1"/>
</dbReference>
<dbReference type="RefSeq" id="WP_003000036.1">
    <property type="nucleotide sequence ID" value="NZ_UHFA01000002.1"/>
</dbReference>
<evidence type="ECO:0000259" key="8">
    <source>
        <dbReference type="PROSITE" id="PS51459"/>
    </source>
</evidence>
<evidence type="ECO:0000256" key="4">
    <source>
        <dbReference type="ARBA" id="ARBA00022840"/>
    </source>
</evidence>
<evidence type="ECO:0000256" key="5">
    <source>
        <dbReference type="ARBA" id="ARBA00034531"/>
    </source>
</evidence>
<dbReference type="Pfam" id="PF02661">
    <property type="entry name" value="Fic"/>
    <property type="match status" value="1"/>
</dbReference>
<reference evidence="9 10" key="1">
    <citation type="submission" date="2018-06" db="EMBL/GenBank/DDBJ databases">
        <authorList>
            <consortium name="Pathogen Informatics"/>
            <person name="Doyle S."/>
        </authorList>
    </citation>
    <scope>NUCLEOTIDE SEQUENCE [LARGE SCALE GENOMIC DNA]</scope>
    <source>
        <strain evidence="10">NCTC 11391</strain>
    </source>
</reference>
<proteinExistence type="predicted"/>
<evidence type="ECO:0000256" key="1">
    <source>
        <dbReference type="ARBA" id="ARBA00022679"/>
    </source>
</evidence>
<dbReference type="EC" id="2.7.7.108" evidence="5"/>
<feature type="domain" description="Fido" evidence="8">
    <location>
        <begin position="96"/>
        <end position="249"/>
    </location>
</feature>
<dbReference type="AlphaFoldDB" id="A0A380JDR4"/>
<comment type="catalytic activity">
    <reaction evidence="6">
        <text>L-threonyl-[protein] + ATP = 3-O-(5'-adenylyl)-L-threonyl-[protein] + diphosphate</text>
        <dbReference type="Rhea" id="RHEA:54292"/>
        <dbReference type="Rhea" id="RHEA-COMP:11060"/>
        <dbReference type="Rhea" id="RHEA-COMP:13847"/>
        <dbReference type="ChEBI" id="CHEBI:30013"/>
        <dbReference type="ChEBI" id="CHEBI:30616"/>
        <dbReference type="ChEBI" id="CHEBI:33019"/>
        <dbReference type="ChEBI" id="CHEBI:138113"/>
        <dbReference type="EC" id="2.7.7.108"/>
    </reaction>
</comment>
<dbReference type="GO" id="GO:0005524">
    <property type="term" value="F:ATP binding"/>
    <property type="evidence" value="ECO:0007669"/>
    <property type="project" value="UniProtKB-KW"/>
</dbReference>
<gene>
    <name evidence="9" type="ORF">NCTC11391_01035</name>
</gene>
<dbReference type="GO" id="GO:0051302">
    <property type="term" value="P:regulation of cell division"/>
    <property type="evidence" value="ECO:0007669"/>
    <property type="project" value="TreeGrafter"/>
</dbReference>
<keyword evidence="2" id="KW-0548">Nucleotidyltransferase</keyword>
<dbReference type="SUPFAM" id="SSF140931">
    <property type="entry name" value="Fic-like"/>
    <property type="match status" value="1"/>
</dbReference>
<dbReference type="Proteomes" id="UP000254082">
    <property type="component" value="Unassembled WGS sequence"/>
</dbReference>
<evidence type="ECO:0000256" key="7">
    <source>
        <dbReference type="ARBA" id="ARBA00048696"/>
    </source>
</evidence>
<dbReference type="PANTHER" id="PTHR39560:SF1">
    <property type="entry name" value="PROTEIN ADENYLYLTRANSFERASE FIC-RELATED"/>
    <property type="match status" value="1"/>
</dbReference>
<organism evidence="9 10">
    <name type="scientific">Streptococcus downei MFe28</name>
    <dbReference type="NCBI Taxonomy" id="764290"/>
    <lineage>
        <taxon>Bacteria</taxon>
        <taxon>Bacillati</taxon>
        <taxon>Bacillota</taxon>
        <taxon>Bacilli</taxon>
        <taxon>Lactobacillales</taxon>
        <taxon>Streptococcaceae</taxon>
        <taxon>Streptococcus</taxon>
    </lineage>
</organism>
<dbReference type="Gene3D" id="1.10.3290.10">
    <property type="entry name" value="Fido-like domain"/>
    <property type="match status" value="1"/>
</dbReference>
<keyword evidence="4" id="KW-0067">ATP-binding</keyword>
<dbReference type="InterPro" id="IPR003812">
    <property type="entry name" value="Fido"/>
</dbReference>
<evidence type="ECO:0000313" key="9">
    <source>
        <dbReference type="EMBL" id="SUN35993.1"/>
    </source>
</evidence>
<accession>A0A380JDR4</accession>
<evidence type="ECO:0000256" key="3">
    <source>
        <dbReference type="ARBA" id="ARBA00022741"/>
    </source>
</evidence>
<comment type="catalytic activity">
    <reaction evidence="7">
        <text>L-tyrosyl-[protein] + ATP = O-(5'-adenylyl)-L-tyrosyl-[protein] + diphosphate</text>
        <dbReference type="Rhea" id="RHEA:54288"/>
        <dbReference type="Rhea" id="RHEA-COMP:10136"/>
        <dbReference type="Rhea" id="RHEA-COMP:13846"/>
        <dbReference type="ChEBI" id="CHEBI:30616"/>
        <dbReference type="ChEBI" id="CHEBI:33019"/>
        <dbReference type="ChEBI" id="CHEBI:46858"/>
        <dbReference type="ChEBI" id="CHEBI:83624"/>
        <dbReference type="EC" id="2.7.7.108"/>
    </reaction>
</comment>
<dbReference type="EMBL" id="UHFA01000002">
    <property type="protein sequence ID" value="SUN35993.1"/>
    <property type="molecule type" value="Genomic_DNA"/>
</dbReference>
<dbReference type="InterPro" id="IPR036597">
    <property type="entry name" value="Fido-like_dom_sf"/>
</dbReference>
<keyword evidence="1" id="KW-0808">Transferase</keyword>
<evidence type="ECO:0000256" key="6">
    <source>
        <dbReference type="ARBA" id="ARBA00047939"/>
    </source>
</evidence>
<keyword evidence="10" id="KW-1185">Reference proteome</keyword>
<dbReference type="GO" id="GO:0070733">
    <property type="term" value="F:AMPylase activity"/>
    <property type="evidence" value="ECO:0007669"/>
    <property type="project" value="UniProtKB-EC"/>
</dbReference>
<evidence type="ECO:0000256" key="2">
    <source>
        <dbReference type="ARBA" id="ARBA00022695"/>
    </source>
</evidence>
<keyword evidence="3" id="KW-0547">Nucleotide-binding</keyword>
<sequence>MDISYDKIEADEGNRSQYWQVAFGLQETDGLQPSSYMKNLARQHIAQEIDFPQIYSEVEKYYQNQSDKLPPRSKEADLVSARIVEYLEEASLGFKPTPYSLKNIHAFLFKGIMSVGMKAGEYRTYNISKQEPVLKGQSVIYAPWLQLAETLQWDFEQELNKDYSKMTAIEKLMAVEGFISGLWQIHPFPEGNTRTTAVFTVLYLRSKGFWVDNRPFADNAQYFRDALVLANTSDTSLKTRKPLDEFFFQLVSSEKQAKILPSLREQD</sequence>